<feature type="signal peptide" evidence="3">
    <location>
        <begin position="1"/>
        <end position="19"/>
    </location>
</feature>
<gene>
    <name evidence="4" type="ORF">K458DRAFT_141824</name>
</gene>
<proteinExistence type="predicted"/>
<name>A0A6G1IJ44_9PLEO</name>
<keyword evidence="2" id="KW-1133">Transmembrane helix</keyword>
<evidence type="ECO:0000313" key="4">
    <source>
        <dbReference type="EMBL" id="KAF2678155.1"/>
    </source>
</evidence>
<protein>
    <recommendedName>
        <fullName evidence="6">F-box domain-containing protein</fullName>
    </recommendedName>
</protein>
<dbReference type="Proteomes" id="UP000799291">
    <property type="component" value="Unassembled WGS sequence"/>
</dbReference>
<dbReference type="AlphaFoldDB" id="A0A6G1IJ44"/>
<keyword evidence="5" id="KW-1185">Reference proteome</keyword>
<organism evidence="4 5">
    <name type="scientific">Lentithecium fluviatile CBS 122367</name>
    <dbReference type="NCBI Taxonomy" id="1168545"/>
    <lineage>
        <taxon>Eukaryota</taxon>
        <taxon>Fungi</taxon>
        <taxon>Dikarya</taxon>
        <taxon>Ascomycota</taxon>
        <taxon>Pezizomycotina</taxon>
        <taxon>Dothideomycetes</taxon>
        <taxon>Pleosporomycetidae</taxon>
        <taxon>Pleosporales</taxon>
        <taxon>Massarineae</taxon>
        <taxon>Lentitheciaceae</taxon>
        <taxon>Lentithecium</taxon>
    </lineage>
</organism>
<keyword evidence="2" id="KW-0812">Transmembrane</keyword>
<keyword evidence="2" id="KW-0472">Membrane</keyword>
<dbReference type="InterPro" id="IPR036047">
    <property type="entry name" value="F-box-like_dom_sf"/>
</dbReference>
<feature type="region of interest" description="Disordered" evidence="1">
    <location>
        <begin position="107"/>
        <end position="128"/>
    </location>
</feature>
<feature type="transmembrane region" description="Helical" evidence="2">
    <location>
        <begin position="49"/>
        <end position="68"/>
    </location>
</feature>
<evidence type="ECO:0000313" key="5">
    <source>
        <dbReference type="Proteomes" id="UP000799291"/>
    </source>
</evidence>
<dbReference type="OrthoDB" id="10616481at2759"/>
<accession>A0A6G1IJ44</accession>
<evidence type="ECO:0000256" key="1">
    <source>
        <dbReference type="SAM" id="MobiDB-lite"/>
    </source>
</evidence>
<dbReference type="EMBL" id="MU005614">
    <property type="protein sequence ID" value="KAF2678155.1"/>
    <property type="molecule type" value="Genomic_DNA"/>
</dbReference>
<evidence type="ECO:0008006" key="6">
    <source>
        <dbReference type="Google" id="ProtNLM"/>
    </source>
</evidence>
<sequence length="545" mass="60378">MGIHLWCSCLCLILPFSDFASLVKERRLAGTKTLSHSHIYIHASLCRDIITIFPYGSTVILLLVLYQYTFRSYPFLRRLLCSYYIPQSLVLHSISYPCHLPMASRKRSRNASNGSSCTAIPPAPKRCRSSRAGISTLELLPTEIIQTITAFLPHLALTRLALASHHLHAHAQRALYTHLIISTSRKDCAKALFQNLLDRNDLAENARSVNVNADKGSCAGKRCAHGKRNATRGRGIEISKEDRAAFTARFETLHGHLSPQVTAEHMLRAASSCDTKFFALILSLCPKIRRIEANCQSTTWTHLLAPLFHPSLPQLIGLDSVTKISLSQSTMSFADRTSLANPNLWLTLLALVGLPALHTLRIDKVEAINAPDIPSPPPTHNPSALRTLELKDSVLRPSALSSLLTHTPHLSSLKITTPHHYANQYATKHAFTPWDGLAAALSPIQHSLEELDFDARGVWWHYQACWFAEELVAPMGCLRGFERLRKLRASEGVLFGGWGFEKGWEGLLREEGLAGVRDVGLLVEGGGVRELVSDWVIVEDGEGVE</sequence>
<evidence type="ECO:0000256" key="2">
    <source>
        <dbReference type="SAM" id="Phobius"/>
    </source>
</evidence>
<evidence type="ECO:0000256" key="3">
    <source>
        <dbReference type="SAM" id="SignalP"/>
    </source>
</evidence>
<keyword evidence="3" id="KW-0732">Signal</keyword>
<feature type="chain" id="PRO_5026175704" description="F-box domain-containing protein" evidence="3">
    <location>
        <begin position="20"/>
        <end position="545"/>
    </location>
</feature>
<dbReference type="SUPFAM" id="SSF81383">
    <property type="entry name" value="F-box domain"/>
    <property type="match status" value="1"/>
</dbReference>
<reference evidence="4" key="1">
    <citation type="journal article" date="2020" name="Stud. Mycol.">
        <title>101 Dothideomycetes genomes: a test case for predicting lifestyles and emergence of pathogens.</title>
        <authorList>
            <person name="Haridas S."/>
            <person name="Albert R."/>
            <person name="Binder M."/>
            <person name="Bloem J."/>
            <person name="Labutti K."/>
            <person name="Salamov A."/>
            <person name="Andreopoulos B."/>
            <person name="Baker S."/>
            <person name="Barry K."/>
            <person name="Bills G."/>
            <person name="Bluhm B."/>
            <person name="Cannon C."/>
            <person name="Castanera R."/>
            <person name="Culley D."/>
            <person name="Daum C."/>
            <person name="Ezra D."/>
            <person name="Gonzalez J."/>
            <person name="Henrissat B."/>
            <person name="Kuo A."/>
            <person name="Liang C."/>
            <person name="Lipzen A."/>
            <person name="Lutzoni F."/>
            <person name="Magnuson J."/>
            <person name="Mondo S."/>
            <person name="Nolan M."/>
            <person name="Ohm R."/>
            <person name="Pangilinan J."/>
            <person name="Park H.-J."/>
            <person name="Ramirez L."/>
            <person name="Alfaro M."/>
            <person name="Sun H."/>
            <person name="Tritt A."/>
            <person name="Yoshinaga Y."/>
            <person name="Zwiers L.-H."/>
            <person name="Turgeon B."/>
            <person name="Goodwin S."/>
            <person name="Spatafora J."/>
            <person name="Crous P."/>
            <person name="Grigoriev I."/>
        </authorList>
    </citation>
    <scope>NUCLEOTIDE SEQUENCE</scope>
    <source>
        <strain evidence="4">CBS 122367</strain>
    </source>
</reference>